<dbReference type="Gene3D" id="3.40.710.10">
    <property type="entry name" value="DD-peptidase/beta-lactamase superfamily"/>
    <property type="match status" value="1"/>
</dbReference>
<gene>
    <name evidence="2" type="ORF">EV191_10430</name>
</gene>
<dbReference type="PANTHER" id="PTHR43319:SF3">
    <property type="entry name" value="BETA-LACTAMASE-RELATED DOMAIN-CONTAINING PROTEIN"/>
    <property type="match status" value="1"/>
</dbReference>
<evidence type="ECO:0000259" key="1">
    <source>
        <dbReference type="Pfam" id="PF00144"/>
    </source>
</evidence>
<proteinExistence type="predicted"/>
<dbReference type="InterPro" id="IPR052907">
    <property type="entry name" value="Beta-lactamase/esterase"/>
</dbReference>
<evidence type="ECO:0000313" key="2">
    <source>
        <dbReference type="EMBL" id="TCP53463.1"/>
    </source>
</evidence>
<dbReference type="InterPro" id="IPR012338">
    <property type="entry name" value="Beta-lactam/transpept-like"/>
</dbReference>
<keyword evidence="3" id="KW-1185">Reference proteome</keyword>
<dbReference type="AlphaFoldDB" id="A0A4R2QU32"/>
<organism evidence="2 3">
    <name type="scientific">Tamaricihabitans halophyticus</name>
    <dbReference type="NCBI Taxonomy" id="1262583"/>
    <lineage>
        <taxon>Bacteria</taxon>
        <taxon>Bacillati</taxon>
        <taxon>Actinomycetota</taxon>
        <taxon>Actinomycetes</taxon>
        <taxon>Pseudonocardiales</taxon>
        <taxon>Pseudonocardiaceae</taxon>
        <taxon>Tamaricihabitans</taxon>
    </lineage>
</organism>
<protein>
    <submittedName>
        <fullName evidence="2">CubicO group peptidase (Beta-lactamase class C family)</fullName>
    </submittedName>
</protein>
<feature type="domain" description="Beta-lactamase-related" evidence="1">
    <location>
        <begin position="17"/>
        <end position="385"/>
    </location>
</feature>
<dbReference type="EMBL" id="SLXQ01000004">
    <property type="protein sequence ID" value="TCP53463.1"/>
    <property type="molecule type" value="Genomic_DNA"/>
</dbReference>
<dbReference type="SUPFAM" id="SSF56601">
    <property type="entry name" value="beta-lactamase/transpeptidase-like"/>
    <property type="match status" value="1"/>
</dbReference>
<dbReference type="PANTHER" id="PTHR43319">
    <property type="entry name" value="BETA-LACTAMASE-RELATED"/>
    <property type="match status" value="1"/>
</dbReference>
<sequence length="407" mass="43677">MSTPVMGEVAAHYAAVRETFEGHLDELGAGGAAFCAYVRGEKVVDLYAGRAAPARSWRQETPSMLFSAAKGIAGLCALVLYDRGELELDAAVARYWPEFAAAGKAGITVRQVLTNSAGLPAIPDYEDLFDLSGPDLGENFAAHEEIHRRMALSEIQYPVGSPAYHVLTFGYLVGALVRRITGRDLATFFEEQVRGPLGLELWFGPAARDVFDRAAQLHPLMPVPRELTELIESLERRGVILPSSSDPESICGRAFLAQRGIGVFDVLDRLGADPQFVSAGVGSGDALGTARGIARMYAVLSQGGELDGVRLVTPRSIDAFAKVRFRDPDPVLGRPAAWTIGFEGNTQLPLLGNIYGPSEAAFGKDGAGGQKGFADPDRRVAVGFVRSHLADFSPLTVRLVEALYRCV</sequence>
<dbReference type="Proteomes" id="UP000294911">
    <property type="component" value="Unassembled WGS sequence"/>
</dbReference>
<comment type="caution">
    <text evidence="2">The sequence shown here is derived from an EMBL/GenBank/DDBJ whole genome shotgun (WGS) entry which is preliminary data.</text>
</comment>
<name>A0A4R2QU32_9PSEU</name>
<reference evidence="2 3" key="1">
    <citation type="submission" date="2019-03" db="EMBL/GenBank/DDBJ databases">
        <title>Genomic Encyclopedia of Type Strains, Phase IV (KMG-IV): sequencing the most valuable type-strain genomes for metagenomic binning, comparative biology and taxonomic classification.</title>
        <authorList>
            <person name="Goeker M."/>
        </authorList>
    </citation>
    <scope>NUCLEOTIDE SEQUENCE [LARGE SCALE GENOMIC DNA]</scope>
    <source>
        <strain evidence="2 3">DSM 45765</strain>
    </source>
</reference>
<evidence type="ECO:0000313" key="3">
    <source>
        <dbReference type="Proteomes" id="UP000294911"/>
    </source>
</evidence>
<dbReference type="Pfam" id="PF00144">
    <property type="entry name" value="Beta-lactamase"/>
    <property type="match status" value="1"/>
</dbReference>
<dbReference type="InterPro" id="IPR001466">
    <property type="entry name" value="Beta-lactam-related"/>
</dbReference>
<dbReference type="OrthoDB" id="3422781at2"/>
<accession>A0A4R2QU32</accession>